<protein>
    <recommendedName>
        <fullName evidence="3">DHCW motif cupin fold protein</fullName>
    </recommendedName>
</protein>
<organism evidence="1 2">
    <name type="scientific">Pseudomonas palleroniana</name>
    <dbReference type="NCBI Taxonomy" id="191390"/>
    <lineage>
        <taxon>Bacteria</taxon>
        <taxon>Pseudomonadati</taxon>
        <taxon>Pseudomonadota</taxon>
        <taxon>Gammaproteobacteria</taxon>
        <taxon>Pseudomonadales</taxon>
        <taxon>Pseudomonadaceae</taxon>
        <taxon>Pseudomonas</taxon>
    </lineage>
</organism>
<evidence type="ECO:0000313" key="2">
    <source>
        <dbReference type="Proteomes" id="UP000237830"/>
    </source>
</evidence>
<evidence type="ECO:0000313" key="1">
    <source>
        <dbReference type="EMBL" id="AVE03786.1"/>
    </source>
</evidence>
<dbReference type="InterPro" id="IPR047713">
    <property type="entry name" value="DHCW_cupin"/>
</dbReference>
<dbReference type="SUPFAM" id="SSF51182">
    <property type="entry name" value="RmlC-like cupins"/>
    <property type="match status" value="1"/>
</dbReference>
<dbReference type="InterPro" id="IPR011051">
    <property type="entry name" value="RmlC_Cupin_sf"/>
</dbReference>
<name>A0A2L1J5Q1_9PSED</name>
<reference evidence="1 2" key="1">
    <citation type="submission" date="2017-12" db="EMBL/GenBank/DDBJ databases">
        <title>Genome sequence of Pseudomonas palleroniana MAB3.</title>
        <authorList>
            <person name="Nascimento F.X."/>
        </authorList>
    </citation>
    <scope>NUCLEOTIDE SEQUENCE [LARGE SCALE GENOMIC DNA]</scope>
    <source>
        <strain evidence="1 2">MAB3</strain>
    </source>
</reference>
<proteinExistence type="predicted"/>
<dbReference type="RefSeq" id="WP_104993710.1">
    <property type="nucleotide sequence ID" value="NZ_CP025494.1"/>
</dbReference>
<gene>
    <name evidence="1" type="ORF">CYL20_04205</name>
</gene>
<dbReference type="NCBIfam" id="NF038084">
    <property type="entry name" value="DHCW_cupin"/>
    <property type="match status" value="1"/>
</dbReference>
<dbReference type="EMBL" id="CP025494">
    <property type="protein sequence ID" value="AVE03786.1"/>
    <property type="molecule type" value="Genomic_DNA"/>
</dbReference>
<dbReference type="Proteomes" id="UP000237830">
    <property type="component" value="Chromosome"/>
</dbReference>
<sequence>MNLTATHFATIDWSTINPVQHDGKQGTAYWRTCQFGPTRVRMVEYSPGYLASNWCWRGHIVLCLEGEMHTELVDGRKFTLTPGMSYQVCPRIAGHRSSTTCGAKLFVVD</sequence>
<dbReference type="AlphaFoldDB" id="A0A2L1J5Q1"/>
<evidence type="ECO:0008006" key="3">
    <source>
        <dbReference type="Google" id="ProtNLM"/>
    </source>
</evidence>
<accession>A0A2L1J5Q1</accession>